<dbReference type="Proteomes" id="UP001597541">
    <property type="component" value="Unassembled WGS sequence"/>
</dbReference>
<gene>
    <name evidence="1" type="ORF">ACFSUF_18175</name>
</gene>
<accession>A0ABW5PHP5</accession>
<keyword evidence="2" id="KW-1185">Reference proteome</keyword>
<dbReference type="InterPro" id="IPR014347">
    <property type="entry name" value="Tautomerase/MIF_sf"/>
</dbReference>
<dbReference type="RefSeq" id="WP_377605088.1">
    <property type="nucleotide sequence ID" value="NZ_JBHUME010000011.1"/>
</dbReference>
<dbReference type="EMBL" id="JBHUME010000011">
    <property type="protein sequence ID" value="MFD2614341.1"/>
    <property type="molecule type" value="Genomic_DNA"/>
</dbReference>
<sequence>MPQLRVRGISAEQMAAVSTDLVQEMGQICECGEDNFTIDVFHVTSVFGGRTVETYPFIEVAWFERGKEIRDRLAACITKHVQSQEIAEVEVAFTVYREEEYYVNGLPCG</sequence>
<organism evidence="1 2">
    <name type="scientific">Paenibacillus gansuensis</name>
    <dbReference type="NCBI Taxonomy" id="306542"/>
    <lineage>
        <taxon>Bacteria</taxon>
        <taxon>Bacillati</taxon>
        <taxon>Bacillota</taxon>
        <taxon>Bacilli</taxon>
        <taxon>Bacillales</taxon>
        <taxon>Paenibacillaceae</taxon>
        <taxon>Paenibacillus</taxon>
    </lineage>
</organism>
<evidence type="ECO:0000313" key="1">
    <source>
        <dbReference type="EMBL" id="MFD2614341.1"/>
    </source>
</evidence>
<protein>
    <submittedName>
        <fullName evidence="1">DUF1904 family protein</fullName>
    </submittedName>
</protein>
<dbReference type="SUPFAM" id="SSF55331">
    <property type="entry name" value="Tautomerase/MIF"/>
    <property type="match status" value="1"/>
</dbReference>
<proteinExistence type="predicted"/>
<name>A0ABW5PHP5_9BACL</name>
<dbReference type="Pfam" id="PF08921">
    <property type="entry name" value="DUF1904"/>
    <property type="match status" value="1"/>
</dbReference>
<evidence type="ECO:0000313" key="2">
    <source>
        <dbReference type="Proteomes" id="UP001597541"/>
    </source>
</evidence>
<reference evidence="2" key="1">
    <citation type="journal article" date="2019" name="Int. J. Syst. Evol. Microbiol.">
        <title>The Global Catalogue of Microorganisms (GCM) 10K type strain sequencing project: providing services to taxonomists for standard genome sequencing and annotation.</title>
        <authorList>
            <consortium name="The Broad Institute Genomics Platform"/>
            <consortium name="The Broad Institute Genome Sequencing Center for Infectious Disease"/>
            <person name="Wu L."/>
            <person name="Ma J."/>
        </authorList>
    </citation>
    <scope>NUCLEOTIDE SEQUENCE [LARGE SCALE GENOMIC DNA]</scope>
    <source>
        <strain evidence="2">KCTC 3950</strain>
    </source>
</reference>
<dbReference type="Gene3D" id="3.30.429.10">
    <property type="entry name" value="Macrophage Migration Inhibitory Factor"/>
    <property type="match status" value="1"/>
</dbReference>
<comment type="caution">
    <text evidence="1">The sequence shown here is derived from an EMBL/GenBank/DDBJ whole genome shotgun (WGS) entry which is preliminary data.</text>
</comment>
<dbReference type="InterPro" id="IPR015017">
    <property type="entry name" value="DUF1904"/>
</dbReference>